<dbReference type="RefSeq" id="WP_017143574.1">
    <property type="nucleotide sequence ID" value="NZ_AP018132.1"/>
</dbReference>
<protein>
    <recommendedName>
        <fullName evidence="5">tRNA pseudouridine synthase B</fullName>
        <ecNumber evidence="5">5.4.99.25</ecNumber>
    </recommendedName>
    <alternativeName>
        <fullName evidence="5">tRNA pseudouridine(55) synthase</fullName>
        <shortName evidence="5">Psi55 synthase</shortName>
    </alternativeName>
    <alternativeName>
        <fullName evidence="5">tRNA pseudouridylate synthase</fullName>
    </alternativeName>
    <alternativeName>
        <fullName evidence="5">tRNA-uridine isomerase</fullName>
    </alternativeName>
</protein>
<dbReference type="Pfam" id="PF09142">
    <property type="entry name" value="TruB_C"/>
    <property type="match status" value="1"/>
</dbReference>
<dbReference type="InterPro" id="IPR020103">
    <property type="entry name" value="PsdUridine_synth_cat_dom_sf"/>
</dbReference>
<evidence type="ECO:0000313" key="7">
    <source>
        <dbReference type="Proteomes" id="UP000451386"/>
    </source>
</evidence>
<gene>
    <name evidence="5" type="primary">truB</name>
    <name evidence="6" type="ORF">GBA83_02740</name>
</gene>
<organism evidence="6 7">
    <name type="scientific">Bifidobacterium bifidum</name>
    <dbReference type="NCBI Taxonomy" id="1681"/>
    <lineage>
        <taxon>Bacteria</taxon>
        <taxon>Bacillati</taxon>
        <taxon>Actinomycetota</taxon>
        <taxon>Actinomycetes</taxon>
        <taxon>Bifidobacteriales</taxon>
        <taxon>Bifidobacteriaceae</taxon>
        <taxon>Bifidobacterium</taxon>
    </lineage>
</organism>
<proteinExistence type="inferred from homology"/>
<dbReference type="InterPro" id="IPR015225">
    <property type="entry name" value="tRNA_psdUridine_synth_fam2_C"/>
</dbReference>
<dbReference type="EMBL" id="WDOP01000002">
    <property type="protein sequence ID" value="KAB7486956.1"/>
    <property type="molecule type" value="Genomic_DNA"/>
</dbReference>
<dbReference type="GO" id="GO:1990481">
    <property type="term" value="P:mRNA pseudouridine synthesis"/>
    <property type="evidence" value="ECO:0007669"/>
    <property type="project" value="TreeGrafter"/>
</dbReference>
<name>A0A0E2ZAJ3_BIFBI</name>
<dbReference type="SUPFAM" id="SSF55120">
    <property type="entry name" value="Pseudouridine synthase"/>
    <property type="match status" value="1"/>
</dbReference>
<evidence type="ECO:0000256" key="4">
    <source>
        <dbReference type="ARBA" id="ARBA00023235"/>
    </source>
</evidence>
<dbReference type="PANTHER" id="PTHR13767">
    <property type="entry name" value="TRNA-PSEUDOURIDINE SYNTHASE"/>
    <property type="match status" value="1"/>
</dbReference>
<comment type="function">
    <text evidence="5">Responsible for synthesis of pseudouridine from uracil-55 in the psi GC loop of transfer RNAs.</text>
</comment>
<comment type="similarity">
    <text evidence="2 5">Belongs to the pseudouridine synthase TruB family. Type 1 subfamily.</text>
</comment>
<reference evidence="6 7" key="1">
    <citation type="journal article" date="2019" name="Nat. Med.">
        <title>A library of human gut bacterial isolates paired with longitudinal multiomics data enables mechanistic microbiome research.</title>
        <authorList>
            <person name="Poyet M."/>
            <person name="Groussin M."/>
            <person name="Gibbons S.M."/>
            <person name="Avila-Pacheco J."/>
            <person name="Jiang X."/>
            <person name="Kearney S.M."/>
            <person name="Perrotta A.R."/>
            <person name="Berdy B."/>
            <person name="Zhao S."/>
            <person name="Lieberman T.D."/>
            <person name="Swanson P.K."/>
            <person name="Smith M."/>
            <person name="Roesemann S."/>
            <person name="Alexander J.E."/>
            <person name="Rich S.A."/>
            <person name="Livny J."/>
            <person name="Vlamakis H."/>
            <person name="Clish C."/>
            <person name="Bullock K."/>
            <person name="Deik A."/>
            <person name="Scott J."/>
            <person name="Pierce K.A."/>
            <person name="Xavier R.J."/>
            <person name="Alm E.J."/>
        </authorList>
    </citation>
    <scope>NUCLEOTIDE SEQUENCE [LARGE SCALE GENOMIC DNA]</scope>
    <source>
        <strain evidence="6 7">BIOML-A13</strain>
    </source>
</reference>
<dbReference type="AlphaFoldDB" id="A0A0E2ZAJ3"/>
<dbReference type="EC" id="5.4.99.25" evidence="5"/>
<evidence type="ECO:0000313" key="6">
    <source>
        <dbReference type="EMBL" id="KAB7486956.1"/>
    </source>
</evidence>
<dbReference type="Gene3D" id="2.30.130.10">
    <property type="entry name" value="PUA domain"/>
    <property type="match status" value="1"/>
</dbReference>
<dbReference type="GO" id="GO:0031119">
    <property type="term" value="P:tRNA pseudouridine synthesis"/>
    <property type="evidence" value="ECO:0007669"/>
    <property type="project" value="UniProtKB-UniRule"/>
</dbReference>
<feature type="active site" description="Nucleophile" evidence="5">
    <location>
        <position position="70"/>
    </location>
</feature>
<comment type="catalytic activity">
    <reaction evidence="1 5">
        <text>uridine(55) in tRNA = pseudouridine(55) in tRNA</text>
        <dbReference type="Rhea" id="RHEA:42532"/>
        <dbReference type="Rhea" id="RHEA-COMP:10101"/>
        <dbReference type="Rhea" id="RHEA-COMP:10102"/>
        <dbReference type="ChEBI" id="CHEBI:65314"/>
        <dbReference type="ChEBI" id="CHEBI:65315"/>
        <dbReference type="EC" id="5.4.99.25"/>
    </reaction>
</comment>
<keyword evidence="3 5" id="KW-0819">tRNA processing</keyword>
<comment type="caution">
    <text evidence="6">The sequence shown here is derived from an EMBL/GenBank/DDBJ whole genome shotgun (WGS) entry which is preliminary data.</text>
</comment>
<dbReference type="InterPro" id="IPR032819">
    <property type="entry name" value="TruB_C"/>
</dbReference>
<dbReference type="HAMAP" id="MF_01080">
    <property type="entry name" value="TruB_bact"/>
    <property type="match status" value="1"/>
</dbReference>
<dbReference type="PANTHER" id="PTHR13767:SF2">
    <property type="entry name" value="PSEUDOURIDYLATE SYNTHASE TRUB1"/>
    <property type="match status" value="1"/>
</dbReference>
<dbReference type="GO" id="GO:0003723">
    <property type="term" value="F:RNA binding"/>
    <property type="evidence" value="ECO:0007669"/>
    <property type="project" value="InterPro"/>
</dbReference>
<dbReference type="InterPro" id="IPR002501">
    <property type="entry name" value="PsdUridine_synth_N"/>
</dbReference>
<keyword evidence="4 5" id="KW-0413">Isomerase</keyword>
<sequence length="430" mass="45052">MGTVPEASGGEQAPIVATQAAPVAGSAAPATPTSGLLVVDKPRGVTSHDIVAAARGALHMKKVGHAGTLDPMATGVLVVGFGNATRLLNHIVEHDKTYEATIRLGQSTTTDDADGELLSATSPERWQELLALPVAGGPQSAGENGPVNAAKGSAVAAAKVADDGSAYHPHQEAFLPDGQQLWRDRIDDIIALQLTGSIEQVPNTFSAIKINGQRAYDLARDGKDVQLKARRITVSAFGVLDVRFGYAPTRQLGLPLVSAADGRATTERDDAEATPVIDVDVRVSCSAGTYIRALGRDLGAALGVGGHLIRLRRTRVGGFDVSSPNVITAHVETREYTDRNGNHQSRNRAVLDVIGDELAGKALTMLDAARGTMPLLAITDQDAVNLRYGRRIPYDIHGTAAAYLPQSGEVVALVERAKRGEAKPATVFGA</sequence>
<dbReference type="Pfam" id="PF16198">
    <property type="entry name" value="TruB_C_2"/>
    <property type="match status" value="1"/>
</dbReference>
<accession>A0A0E2ZAJ3</accession>
<dbReference type="GO" id="GO:0160148">
    <property type="term" value="F:tRNA pseudouridine(55) synthase activity"/>
    <property type="evidence" value="ECO:0007669"/>
    <property type="project" value="UniProtKB-EC"/>
</dbReference>
<evidence type="ECO:0000256" key="1">
    <source>
        <dbReference type="ARBA" id="ARBA00000385"/>
    </source>
</evidence>
<dbReference type="InterPro" id="IPR014780">
    <property type="entry name" value="tRNA_psdUridine_synth_TruB"/>
</dbReference>
<dbReference type="Gene3D" id="3.30.2350.10">
    <property type="entry name" value="Pseudouridine synthase"/>
    <property type="match status" value="1"/>
</dbReference>
<dbReference type="CDD" id="cd02573">
    <property type="entry name" value="PseudoU_synth_EcTruB"/>
    <property type="match status" value="1"/>
</dbReference>
<evidence type="ECO:0000256" key="2">
    <source>
        <dbReference type="ARBA" id="ARBA00005642"/>
    </source>
</evidence>
<evidence type="ECO:0000256" key="5">
    <source>
        <dbReference type="HAMAP-Rule" id="MF_01080"/>
    </source>
</evidence>
<dbReference type="Proteomes" id="UP000451386">
    <property type="component" value="Unassembled WGS sequence"/>
</dbReference>
<dbReference type="Pfam" id="PF01509">
    <property type="entry name" value="TruB_N"/>
    <property type="match status" value="2"/>
</dbReference>
<dbReference type="InterPro" id="IPR036974">
    <property type="entry name" value="PUA_sf"/>
</dbReference>
<evidence type="ECO:0000256" key="3">
    <source>
        <dbReference type="ARBA" id="ARBA00022694"/>
    </source>
</evidence>